<dbReference type="Pfam" id="PF20083">
    <property type="entry name" value="DUF6477"/>
    <property type="match status" value="1"/>
</dbReference>
<evidence type="ECO:0000313" key="1">
    <source>
        <dbReference type="EMBL" id="NSX55798.1"/>
    </source>
</evidence>
<proteinExistence type="predicted"/>
<sequence>MTDLLTLLETLRRPSLLITAAQHGVSYYIREKTLGRLLKSDTRISHGAAIAKLMAIEADMNARRKDKNAAYSCVCHVEVLIAMLAEANFLRANCR</sequence>
<accession>A0ABX2IYZ7</accession>
<dbReference type="InterPro" id="IPR045516">
    <property type="entry name" value="DUF6477"/>
</dbReference>
<dbReference type="EMBL" id="JABUFE010000008">
    <property type="protein sequence ID" value="NSX55798.1"/>
    <property type="molecule type" value="Genomic_DNA"/>
</dbReference>
<reference evidence="1 2" key="1">
    <citation type="submission" date="2020-06" db="EMBL/GenBank/DDBJ databases">
        <title>Sulfitobacter algicola sp. nov., isolated from green algae.</title>
        <authorList>
            <person name="Wang C."/>
        </authorList>
    </citation>
    <scope>NUCLEOTIDE SEQUENCE [LARGE SCALE GENOMIC DNA]</scope>
    <source>
        <strain evidence="1 2">1151</strain>
    </source>
</reference>
<protein>
    <submittedName>
        <fullName evidence="1">Uncharacterized protein</fullName>
    </submittedName>
</protein>
<name>A0ABX2IYZ7_9RHOB</name>
<evidence type="ECO:0000313" key="2">
    <source>
        <dbReference type="Proteomes" id="UP000777935"/>
    </source>
</evidence>
<organism evidence="1 2">
    <name type="scientific">Parasulfitobacter algicola</name>
    <dbReference type="NCBI Taxonomy" id="2614809"/>
    <lineage>
        <taxon>Bacteria</taxon>
        <taxon>Pseudomonadati</taxon>
        <taxon>Pseudomonadota</taxon>
        <taxon>Alphaproteobacteria</taxon>
        <taxon>Rhodobacterales</taxon>
        <taxon>Roseobacteraceae</taxon>
        <taxon>Parasulfitobacter</taxon>
    </lineage>
</organism>
<keyword evidence="2" id="KW-1185">Reference proteome</keyword>
<dbReference type="Proteomes" id="UP000777935">
    <property type="component" value="Unassembled WGS sequence"/>
</dbReference>
<dbReference type="RefSeq" id="WP_174138953.1">
    <property type="nucleotide sequence ID" value="NZ_JABUFE010000008.1"/>
</dbReference>
<comment type="caution">
    <text evidence="1">The sequence shown here is derived from an EMBL/GenBank/DDBJ whole genome shotgun (WGS) entry which is preliminary data.</text>
</comment>
<gene>
    <name evidence="1" type="ORF">HRQ87_13405</name>
</gene>